<dbReference type="Proteomes" id="UP000031449">
    <property type="component" value="Chromosome"/>
</dbReference>
<dbReference type="GO" id="GO:0006567">
    <property type="term" value="P:L-threonine catabolic process"/>
    <property type="evidence" value="ECO:0007669"/>
    <property type="project" value="TreeGrafter"/>
</dbReference>
<evidence type="ECO:0000256" key="1">
    <source>
        <dbReference type="ARBA" id="ARBA00007637"/>
    </source>
</evidence>
<reference evidence="3 4" key="1">
    <citation type="submission" date="2014-08" db="EMBL/GenBank/DDBJ databases">
        <title>Complete genome of a marine bacteria Jeotgalibacillus malaysiensis.</title>
        <authorList>
            <person name="Yaakop A.S."/>
            <person name="Chan K.-G."/>
            <person name="Goh K.M."/>
        </authorList>
    </citation>
    <scope>NUCLEOTIDE SEQUENCE [LARGE SCALE GENOMIC DNA]</scope>
    <source>
        <strain evidence="3 4">D5</strain>
    </source>
</reference>
<dbReference type="Pfam" id="PF01370">
    <property type="entry name" value="Epimerase"/>
    <property type="match status" value="1"/>
</dbReference>
<dbReference type="PANTHER" id="PTHR42687">
    <property type="entry name" value="L-THREONINE 3-DEHYDROGENASE"/>
    <property type="match status" value="1"/>
</dbReference>
<dbReference type="STRING" id="1508404.JMA_33520"/>
<dbReference type="InterPro" id="IPR001509">
    <property type="entry name" value="Epimerase_deHydtase"/>
</dbReference>
<dbReference type="BioCyc" id="JESP1508404:G14D9-12633-MONOMER"/>
<feature type="domain" description="NAD-dependent epimerase/dehydratase" evidence="2">
    <location>
        <begin position="4"/>
        <end position="164"/>
    </location>
</feature>
<dbReference type="InterPro" id="IPR036291">
    <property type="entry name" value="NAD(P)-bd_dom_sf"/>
</dbReference>
<keyword evidence="4" id="KW-1185">Reference proteome</keyword>
<dbReference type="HOGENOM" id="CLU_079334_0_0_9"/>
<dbReference type="KEGG" id="jeo:JMA_33520"/>
<dbReference type="PANTHER" id="PTHR42687:SF1">
    <property type="entry name" value="L-THREONINE 3-DEHYDROGENASE, MITOCHONDRIAL"/>
    <property type="match status" value="1"/>
</dbReference>
<evidence type="ECO:0000313" key="3">
    <source>
        <dbReference type="EMBL" id="AJD92669.1"/>
    </source>
</evidence>
<comment type="similarity">
    <text evidence="1">Belongs to the NAD(P)-dependent epimerase/dehydratase family.</text>
</comment>
<dbReference type="SUPFAM" id="SSF51735">
    <property type="entry name" value="NAD(P)-binding Rossmann-fold domains"/>
    <property type="match status" value="1"/>
</dbReference>
<proteinExistence type="inferred from homology"/>
<evidence type="ECO:0000259" key="2">
    <source>
        <dbReference type="Pfam" id="PF01370"/>
    </source>
</evidence>
<dbReference type="GO" id="GO:0008743">
    <property type="term" value="F:L-threonine 3-dehydrogenase activity"/>
    <property type="evidence" value="ECO:0007669"/>
    <property type="project" value="TreeGrafter"/>
</dbReference>
<evidence type="ECO:0000313" key="4">
    <source>
        <dbReference type="Proteomes" id="UP000031449"/>
    </source>
</evidence>
<dbReference type="AlphaFoldDB" id="A0A0B5AXB9"/>
<protein>
    <recommendedName>
        <fullName evidence="2">NAD-dependent epimerase/dehydratase domain-containing protein</fullName>
    </recommendedName>
</protein>
<sequence length="263" mass="29388">MGKVLLTGASGGLGTVLAHALKDDFELVLTNRSTSDELPEELPFIEADLNDYEAIEEIFKEHDIETVLHFGGLPVENEFEEILDANIRGTYHIYEAARTHGVKRIVYASSIHAVGFLPADGAPYNTTTETRPDTFYGLSKVYNEDLGKLYHDKFGMEVVNLRICGCVEKPDSREHLMIWLSYADLTQLVQKSITADINEVVTIYGISNNKQSFFTVDPDNPLGYAPVDDANEYLDELPDSFGHPDDYKYVGGHEFVKKDAAED</sequence>
<gene>
    <name evidence="3" type="ORF">JMA_33520</name>
</gene>
<organism evidence="3 4">
    <name type="scientific">Jeotgalibacillus malaysiensis</name>
    <dbReference type="NCBI Taxonomy" id="1508404"/>
    <lineage>
        <taxon>Bacteria</taxon>
        <taxon>Bacillati</taxon>
        <taxon>Bacillota</taxon>
        <taxon>Bacilli</taxon>
        <taxon>Bacillales</taxon>
        <taxon>Caryophanaceae</taxon>
        <taxon>Jeotgalibacillus</taxon>
    </lineage>
</organism>
<dbReference type="InterPro" id="IPR051225">
    <property type="entry name" value="NAD(P)_epim/dehydratase"/>
</dbReference>
<dbReference type="EMBL" id="CP009416">
    <property type="protein sequence ID" value="AJD92669.1"/>
    <property type="molecule type" value="Genomic_DNA"/>
</dbReference>
<name>A0A0B5AXB9_9BACL</name>
<dbReference type="Gene3D" id="3.40.50.720">
    <property type="entry name" value="NAD(P)-binding Rossmann-like Domain"/>
    <property type="match status" value="1"/>
</dbReference>
<accession>A0A0B5AXB9</accession>